<evidence type="ECO:0000313" key="3">
    <source>
        <dbReference type="EMBL" id="ACT16894.1"/>
    </source>
</evidence>
<sequence length="241" mass="26813">MQMIRRFLLQLLDLLEPRRRPELWSLVAVFVVVSGLWAFGELGDEIRGEPRSFDRTILLSLRSPDAPDDPIGPRWVEEMARDFTSFGGEGVLTFVLLAAAGFLFLNGNIRTILLLFAATIGGGTLTTFLKLHYDRPRPDLVSPLAFTTSQSFPSGHALLAAATYLTLGALLARVQPNHALRAYLMFLAIMLTFLVGVSRVYLGVHWPTDVLAGWTIGAVWALTCSLVAYWLQRIGHMDRED</sequence>
<dbReference type="PANTHER" id="PTHR14969">
    <property type="entry name" value="SPHINGOSINE-1-PHOSPHATE PHOSPHOHYDROLASE"/>
    <property type="match status" value="1"/>
</dbReference>
<reference evidence="3" key="1">
    <citation type="submission" date="2009-07" db="EMBL/GenBank/DDBJ databases">
        <title>Complete sequence of Geobacter sp. M21.</title>
        <authorList>
            <consortium name="US DOE Joint Genome Institute"/>
            <person name="Lucas S."/>
            <person name="Copeland A."/>
            <person name="Lapidus A."/>
            <person name="Glavina del Rio T."/>
            <person name="Dalin E."/>
            <person name="Tice H."/>
            <person name="Bruce D."/>
            <person name="Goodwin L."/>
            <person name="Pitluck S."/>
            <person name="Saunders E."/>
            <person name="Brettin T."/>
            <person name="Detter J.C."/>
            <person name="Han C."/>
            <person name="Larimer F."/>
            <person name="Land M."/>
            <person name="Hauser L."/>
            <person name="Kyrpides N."/>
            <person name="Ovchinnikova G."/>
            <person name="Lovley D."/>
        </authorList>
    </citation>
    <scope>NUCLEOTIDE SEQUENCE [LARGE SCALE GENOMIC DNA]</scope>
    <source>
        <strain evidence="3">M21</strain>
    </source>
</reference>
<dbReference type="Pfam" id="PF01569">
    <property type="entry name" value="PAP2"/>
    <property type="match status" value="1"/>
</dbReference>
<dbReference type="InterPro" id="IPR000326">
    <property type="entry name" value="PAP2/HPO"/>
</dbReference>
<feature type="transmembrane region" description="Helical" evidence="1">
    <location>
        <begin position="153"/>
        <end position="172"/>
    </location>
</feature>
<dbReference type="EMBL" id="CP001661">
    <property type="protein sequence ID" value="ACT16894.1"/>
    <property type="molecule type" value="Genomic_DNA"/>
</dbReference>
<keyword evidence="1" id="KW-0812">Transmembrane</keyword>
<proteinExistence type="predicted"/>
<keyword evidence="1" id="KW-1133">Transmembrane helix</keyword>
<dbReference type="STRING" id="443144.GM21_0824"/>
<dbReference type="AlphaFoldDB" id="C6E154"/>
<dbReference type="HOGENOM" id="CLU_072573_3_0_7"/>
<name>C6E154_GEOSM</name>
<evidence type="ECO:0000256" key="1">
    <source>
        <dbReference type="SAM" id="Phobius"/>
    </source>
</evidence>
<dbReference type="SMART" id="SM00014">
    <property type="entry name" value="acidPPc"/>
    <property type="match status" value="1"/>
</dbReference>
<feature type="transmembrane region" description="Helical" evidence="1">
    <location>
        <begin position="83"/>
        <end position="105"/>
    </location>
</feature>
<dbReference type="SUPFAM" id="SSF48317">
    <property type="entry name" value="Acid phosphatase/Vanadium-dependent haloperoxidase"/>
    <property type="match status" value="1"/>
</dbReference>
<feature type="transmembrane region" description="Helical" evidence="1">
    <location>
        <begin position="112"/>
        <end position="133"/>
    </location>
</feature>
<accession>C6E154</accession>
<feature type="transmembrane region" description="Helical" evidence="1">
    <location>
        <begin position="210"/>
        <end position="231"/>
    </location>
</feature>
<keyword evidence="1" id="KW-0472">Membrane</keyword>
<dbReference type="KEGG" id="gem:GM21_0824"/>
<dbReference type="CDD" id="cd03392">
    <property type="entry name" value="PAP2_like_2"/>
    <property type="match status" value="1"/>
</dbReference>
<gene>
    <name evidence="3" type="ordered locus">GM21_0824</name>
</gene>
<dbReference type="Gene3D" id="1.20.144.10">
    <property type="entry name" value="Phosphatidic acid phosphatase type 2/haloperoxidase"/>
    <property type="match status" value="2"/>
</dbReference>
<dbReference type="eggNOG" id="COG0671">
    <property type="taxonomic scope" value="Bacteria"/>
</dbReference>
<feature type="transmembrane region" description="Helical" evidence="1">
    <location>
        <begin position="184"/>
        <end position="204"/>
    </location>
</feature>
<evidence type="ECO:0000259" key="2">
    <source>
        <dbReference type="SMART" id="SM00014"/>
    </source>
</evidence>
<dbReference type="InterPro" id="IPR036938">
    <property type="entry name" value="PAP2/HPO_sf"/>
</dbReference>
<organism evidence="3">
    <name type="scientific">Geobacter sp. (strain M21)</name>
    <dbReference type="NCBI Taxonomy" id="443144"/>
    <lineage>
        <taxon>Bacteria</taxon>
        <taxon>Pseudomonadati</taxon>
        <taxon>Thermodesulfobacteriota</taxon>
        <taxon>Desulfuromonadia</taxon>
        <taxon>Geobacterales</taxon>
        <taxon>Geobacteraceae</taxon>
        <taxon>Geobacter</taxon>
    </lineage>
</organism>
<dbReference type="PANTHER" id="PTHR14969:SF13">
    <property type="entry name" value="AT30094P"/>
    <property type="match status" value="1"/>
</dbReference>
<protein>
    <submittedName>
        <fullName evidence="3">Phosphoesterase PA-phosphatase related protein</fullName>
    </submittedName>
</protein>
<feature type="domain" description="Phosphatidic acid phosphatase type 2/haloperoxidase" evidence="2">
    <location>
        <begin position="111"/>
        <end position="225"/>
    </location>
</feature>
<feature type="transmembrane region" description="Helical" evidence="1">
    <location>
        <begin position="21"/>
        <end position="40"/>
    </location>
</feature>